<dbReference type="HOGENOM" id="CLU_007974_0_1_1"/>
<evidence type="ECO:0000256" key="3">
    <source>
        <dbReference type="ARBA" id="ARBA00022833"/>
    </source>
</evidence>
<dbReference type="PANTHER" id="PTHR10237">
    <property type="entry name" value="DEFORMED EPIDERMAL AUTOREGULATORY FACTOR 1 HOMOLOG SUPPRESSIN"/>
    <property type="match status" value="1"/>
</dbReference>
<keyword evidence="3" id="KW-0862">Zinc</keyword>
<dbReference type="GO" id="GO:0008270">
    <property type="term" value="F:zinc ion binding"/>
    <property type="evidence" value="ECO:0007669"/>
    <property type="project" value="UniProtKB-KW"/>
</dbReference>
<dbReference type="KEGG" id="sla:SERLADRAFT_445464"/>
<dbReference type="RefSeq" id="XP_007313921.1">
    <property type="nucleotide sequence ID" value="XM_007313859.1"/>
</dbReference>
<dbReference type="InterPro" id="IPR027974">
    <property type="entry name" value="DUF4470"/>
</dbReference>
<accession>F8NH90</accession>
<dbReference type="InterPro" id="IPR024119">
    <property type="entry name" value="TF_DEAF-1"/>
</dbReference>
<dbReference type="GO" id="GO:0000981">
    <property type="term" value="F:DNA-binding transcription factor activity, RNA polymerase II-specific"/>
    <property type="evidence" value="ECO:0007669"/>
    <property type="project" value="TreeGrafter"/>
</dbReference>
<dbReference type="GeneID" id="18816203"/>
<evidence type="ECO:0000313" key="6">
    <source>
        <dbReference type="EMBL" id="EGO29679.1"/>
    </source>
</evidence>
<dbReference type="SUPFAM" id="SSF144232">
    <property type="entry name" value="HIT/MYND zinc finger-like"/>
    <property type="match status" value="1"/>
</dbReference>
<name>F8NH90_SERL9</name>
<dbReference type="Pfam" id="PF14737">
    <property type="entry name" value="DUF4470"/>
    <property type="match status" value="1"/>
</dbReference>
<feature type="domain" description="MYND-type" evidence="5">
    <location>
        <begin position="1105"/>
        <end position="1134"/>
    </location>
</feature>
<dbReference type="AlphaFoldDB" id="F8NH90"/>
<reference evidence="6" key="1">
    <citation type="submission" date="2011-04" db="EMBL/GenBank/DDBJ databases">
        <title>Evolution of plant cell wall degrading machinery underlies the functional diversity of forest fungi.</title>
        <authorList>
            <consortium name="US DOE Joint Genome Institute (JGI-PGF)"/>
            <person name="Eastwood D.C."/>
            <person name="Floudas D."/>
            <person name="Binder M."/>
            <person name="Majcherczyk A."/>
            <person name="Schneider P."/>
            <person name="Aerts A."/>
            <person name="Asiegbu F.O."/>
            <person name="Baker S.E."/>
            <person name="Barry K."/>
            <person name="Bendiksby M."/>
            <person name="Blumentritt M."/>
            <person name="Coutinho P.M."/>
            <person name="Cullen D."/>
            <person name="Cullen D."/>
            <person name="Gathman A."/>
            <person name="Goodell B."/>
            <person name="Henrissat B."/>
            <person name="Ihrmark K."/>
            <person name="Kauserud H."/>
            <person name="Kohler A."/>
            <person name="LaButti K."/>
            <person name="Lapidus A."/>
            <person name="Lavin J.L."/>
            <person name="Lee Y.-H."/>
            <person name="Lindquist E."/>
            <person name="Lilly W."/>
            <person name="Lucas S."/>
            <person name="Morin E."/>
            <person name="Murat C."/>
            <person name="Oguiza J.A."/>
            <person name="Park J."/>
            <person name="Pisabarro A.G."/>
            <person name="Riley R."/>
            <person name="Rosling A."/>
            <person name="Salamov A."/>
            <person name="Schmidt O."/>
            <person name="Schmutz J."/>
            <person name="Skrede I."/>
            <person name="Stenlid J."/>
            <person name="Wiebenga A."/>
            <person name="Xie X."/>
            <person name="Kues U."/>
            <person name="Hibbett D.S."/>
            <person name="Hoffmeister D."/>
            <person name="Hogberg N."/>
            <person name="Martin F."/>
            <person name="Grigoriev I.V."/>
            <person name="Watkinson S.C."/>
        </authorList>
    </citation>
    <scope>NUCLEOTIDE SEQUENCE</scope>
    <source>
        <strain evidence="6">S7.9</strain>
    </source>
</reference>
<dbReference type="PROSITE" id="PS50865">
    <property type="entry name" value="ZF_MYND_2"/>
    <property type="match status" value="1"/>
</dbReference>
<dbReference type="EMBL" id="GL945429">
    <property type="protein sequence ID" value="EGO29679.1"/>
    <property type="molecule type" value="Genomic_DNA"/>
</dbReference>
<evidence type="ECO:0000259" key="5">
    <source>
        <dbReference type="PROSITE" id="PS50865"/>
    </source>
</evidence>
<evidence type="ECO:0000256" key="4">
    <source>
        <dbReference type="PROSITE-ProRule" id="PRU00134"/>
    </source>
</evidence>
<dbReference type="InterPro" id="IPR002893">
    <property type="entry name" value="Znf_MYND"/>
</dbReference>
<keyword evidence="2 4" id="KW-0863">Zinc-finger</keyword>
<sequence>MSHPCLWLGGTYFYPIGNTSAVCLTRDLPPEENATVLLLGCGDPRNILYTIYASGADTGSLSRNLDFTCCDAEGAYLSSCVADNILARNKIDQIWDIFYHFYLDDNTSLLLSSQSRKLANMSQDLATWERSKYGPFLRMCTGRTLSVLRDYWTIYAETSNFTQAQQDKMRETLQECGRSAGPLSDDVTGLVMDHTCRFWMSGTTSNNPQHLTRVNPTFVYSSKCDRFLVHYGTDPLLSFHLAEAYTQTRDTPTIDNIVAGSKAQFRRWCAAFVDVLRTDATRPRVVVRFFAGDALAFCRALLSCSVTRATVTPLYHSPWSVERIHSNDADYGANAICSAPMDFNIIETSNIMDHIGLLNVLISASPLLKRSLSSTLYTESLLSVGTDPYTGMLQRACVDIPTLSLLIGLIPSTFVSGFTTESNIHEIISARIHGRSPQVHERLSWKVAAGGDTVAQRDIGISRSVIFSSQQLAGILFNIYLKMFANDSEDMNKVYELVVYDKEVQNIIHYTPRAFAELVMVAKERLQQQDWKHVMDIFHDLLVNDRTPFTGHDYYQDLFCQFYLLGIYSALPQGAQKTNNPAVFRGWKTVPTTVCIIPRQVITSIAPLLDKIGTPILHCEIRDSTTLDEFSCIHTTYGKLILSGTRENQRAVIAEDLSGRMTNTLIVSFWAPSSTLMLESSASVGFYLRSTPAAKTLLGILGPDLMIYSTEITDEQRVHVLTERPNLDGEVEETAAILEEAQERDTQPTHSVVVAMNSACEKIENLTTRVYITNARTRPSLASASSSIVTMEQVTPFVVQIHIGEYRRVVLFPFAIDVAESKVQVARKSKYIEIVSPLSLGYVKGRPDILVGKFLLVMQGQTATLWNVHRVNLDRLPLLKDEDSGKVRWMNHHLCLMYSDREIKVLQDVMVNLKNSICMMFTSFIGFPNARKRPLAFGLFIPSIANVYTIIFMTGIRLDLSSHTVVANVWVMPLPLPISSMNALGTISVKLLHIETDFEEMRAWKQLLPVLTERCRTWRHKESCEYLAKGIVPLSLECSESPICTCGRGVDTADLQKVEEWKHLAPFVTRAALSPIFSVSYLESKQSTSSTTPTTEGSTEREPVCAACGNKGKPNLLRCSICKKVYYCSAECQR</sequence>
<evidence type="ECO:0000256" key="2">
    <source>
        <dbReference type="ARBA" id="ARBA00022771"/>
    </source>
</evidence>
<dbReference type="PANTHER" id="PTHR10237:SF14">
    <property type="entry name" value="MYND-TYPE DOMAIN-CONTAINING PROTEIN"/>
    <property type="match status" value="1"/>
</dbReference>
<dbReference type="GO" id="GO:0005634">
    <property type="term" value="C:nucleus"/>
    <property type="evidence" value="ECO:0007669"/>
    <property type="project" value="TreeGrafter"/>
</dbReference>
<proteinExistence type="predicted"/>
<dbReference type="Gene3D" id="6.10.140.2220">
    <property type="match status" value="1"/>
</dbReference>
<protein>
    <recommendedName>
        <fullName evidence="5">MYND-type domain-containing protein</fullName>
    </recommendedName>
</protein>
<gene>
    <name evidence="6" type="ORF">SERLADRAFT_445464</name>
</gene>
<keyword evidence="1" id="KW-0479">Metal-binding</keyword>
<dbReference type="OrthoDB" id="432970at2759"/>
<organism>
    <name type="scientific">Serpula lacrymans var. lacrymans (strain S7.9)</name>
    <name type="common">Dry rot fungus</name>
    <dbReference type="NCBI Taxonomy" id="578457"/>
    <lineage>
        <taxon>Eukaryota</taxon>
        <taxon>Fungi</taxon>
        <taxon>Dikarya</taxon>
        <taxon>Basidiomycota</taxon>
        <taxon>Agaricomycotina</taxon>
        <taxon>Agaricomycetes</taxon>
        <taxon>Agaricomycetidae</taxon>
        <taxon>Boletales</taxon>
        <taxon>Coniophorineae</taxon>
        <taxon>Serpulaceae</taxon>
        <taxon>Serpula</taxon>
    </lineage>
</organism>
<evidence type="ECO:0000256" key="1">
    <source>
        <dbReference type="ARBA" id="ARBA00022723"/>
    </source>
</evidence>
<dbReference type="Pfam" id="PF01753">
    <property type="entry name" value="zf-MYND"/>
    <property type="match status" value="1"/>
</dbReference>
<dbReference type="Proteomes" id="UP000008064">
    <property type="component" value="Unassembled WGS sequence"/>
</dbReference>